<dbReference type="SUPFAM" id="SSF51735">
    <property type="entry name" value="NAD(P)-binding Rossmann-fold domains"/>
    <property type="match status" value="1"/>
</dbReference>
<dbReference type="STRING" id="927083.DB32_001526"/>
<dbReference type="Proteomes" id="UP000034883">
    <property type="component" value="Chromosome"/>
</dbReference>
<gene>
    <name evidence="2" type="ORF">DB32_001526</name>
</gene>
<organism evidence="2 3">
    <name type="scientific">Sandaracinus amylolyticus</name>
    <dbReference type="NCBI Taxonomy" id="927083"/>
    <lineage>
        <taxon>Bacteria</taxon>
        <taxon>Pseudomonadati</taxon>
        <taxon>Myxococcota</taxon>
        <taxon>Polyangia</taxon>
        <taxon>Polyangiales</taxon>
        <taxon>Sandaracinaceae</taxon>
        <taxon>Sandaracinus</taxon>
    </lineage>
</organism>
<dbReference type="RefSeq" id="WP_205627032.1">
    <property type="nucleotide sequence ID" value="NZ_CP011125.1"/>
</dbReference>
<dbReference type="Pfam" id="PF00106">
    <property type="entry name" value="adh_short"/>
    <property type="match status" value="1"/>
</dbReference>
<evidence type="ECO:0000256" key="1">
    <source>
        <dbReference type="RuleBase" id="RU000363"/>
    </source>
</evidence>
<dbReference type="PANTHER" id="PTHR44147:SF2">
    <property type="entry name" value="DEHYDROGENASE_REDUCTASE SDR FAMILY MEMBER 1"/>
    <property type="match status" value="1"/>
</dbReference>
<dbReference type="AlphaFoldDB" id="A0A0F6W0V2"/>
<evidence type="ECO:0000313" key="3">
    <source>
        <dbReference type="Proteomes" id="UP000034883"/>
    </source>
</evidence>
<dbReference type="KEGG" id="samy:DB32_001526"/>
<proteinExistence type="inferred from homology"/>
<evidence type="ECO:0000313" key="2">
    <source>
        <dbReference type="EMBL" id="AKF04377.1"/>
    </source>
</evidence>
<keyword evidence="3" id="KW-1185">Reference proteome</keyword>
<sequence length="282" mass="29864">MSTSDAVGTWAPPDLRGKVCVVTGASRGVGKGIALGLGEAGATVYVTGRTEHAGALPGTIGETADAVRALGGVGIAVRCDHANDDEVEALFARVDAEQGRIDVLVNNAFAIPEGELTAPFWQLPIAQWDVMHRVGLRSHYVAAWHAAQRMVPARRGLIVNVSSFGAKIQAVNVAYGVGKAGVDRMSRDMGRELAPQGVTAVSIWPGIVKTERLLLEPERLGFDPSKGESPHFSGRAVACLAADPRAIERAGEALVVAEMGEHYGFPDVDGSRPRSMRRDRAR</sequence>
<dbReference type="PANTHER" id="PTHR44147">
    <property type="entry name" value="DEHYDROGENASE/REDUCTASE SDR FAMILY MEMBER 1"/>
    <property type="match status" value="1"/>
</dbReference>
<comment type="similarity">
    <text evidence="1">Belongs to the short-chain dehydrogenases/reductases (SDR) family.</text>
</comment>
<accession>A0A0F6W0V2</accession>
<protein>
    <submittedName>
        <fullName evidence="2">3-oxoacyl-[acyl-carrier protein] reductase</fullName>
    </submittedName>
</protein>
<dbReference type="PRINTS" id="PR00081">
    <property type="entry name" value="GDHRDH"/>
</dbReference>
<dbReference type="InterPro" id="IPR020904">
    <property type="entry name" value="Sc_DH/Rdtase_CS"/>
</dbReference>
<reference evidence="2 3" key="1">
    <citation type="submission" date="2015-03" db="EMBL/GenBank/DDBJ databases">
        <title>Genome assembly of Sandaracinus amylolyticus DSM 53668.</title>
        <authorList>
            <person name="Sharma G."/>
            <person name="Subramanian S."/>
        </authorList>
    </citation>
    <scope>NUCLEOTIDE SEQUENCE [LARGE SCALE GENOMIC DNA]</scope>
    <source>
        <strain evidence="2 3">DSM 53668</strain>
    </source>
</reference>
<dbReference type="InterPro" id="IPR036291">
    <property type="entry name" value="NAD(P)-bd_dom_sf"/>
</dbReference>
<dbReference type="EMBL" id="CP011125">
    <property type="protein sequence ID" value="AKF04377.1"/>
    <property type="molecule type" value="Genomic_DNA"/>
</dbReference>
<dbReference type="InterPro" id="IPR002347">
    <property type="entry name" value="SDR_fam"/>
</dbReference>
<name>A0A0F6W0V2_9BACT</name>
<dbReference type="PRINTS" id="PR00080">
    <property type="entry name" value="SDRFAMILY"/>
</dbReference>
<dbReference type="Gene3D" id="3.40.50.720">
    <property type="entry name" value="NAD(P)-binding Rossmann-like Domain"/>
    <property type="match status" value="1"/>
</dbReference>
<dbReference type="PROSITE" id="PS00061">
    <property type="entry name" value="ADH_SHORT"/>
    <property type="match status" value="1"/>
</dbReference>